<evidence type="ECO:0000256" key="2">
    <source>
        <dbReference type="ARBA" id="ARBA00012662"/>
    </source>
</evidence>
<organism evidence="8 9">
    <name type="scientific">Sphingomonas piscis</name>
    <dbReference type="NCBI Taxonomy" id="2714943"/>
    <lineage>
        <taxon>Bacteria</taxon>
        <taxon>Pseudomonadati</taxon>
        <taxon>Pseudomonadota</taxon>
        <taxon>Alphaproteobacteria</taxon>
        <taxon>Sphingomonadales</taxon>
        <taxon>Sphingomonadaceae</taxon>
        <taxon>Sphingomonas</taxon>
    </lineage>
</organism>
<name>A0A6G7YNA8_9SPHN</name>
<dbReference type="PANTHER" id="PTHR10030">
    <property type="entry name" value="ALPHA-L-FUCOSIDASE"/>
    <property type="match status" value="1"/>
</dbReference>
<evidence type="ECO:0000259" key="7">
    <source>
        <dbReference type="Pfam" id="PF01120"/>
    </source>
</evidence>
<reference evidence="8 9" key="1">
    <citation type="submission" date="2020-03" db="EMBL/GenBank/DDBJ databases">
        <title>Sphingomonas sp. nov., isolated from fish.</title>
        <authorList>
            <person name="Hyun D.-W."/>
            <person name="Bae J.-W."/>
        </authorList>
    </citation>
    <scope>NUCLEOTIDE SEQUENCE [LARGE SCALE GENOMIC DNA]</scope>
    <source>
        <strain evidence="8 9">HDW15B</strain>
    </source>
</reference>
<evidence type="ECO:0000256" key="4">
    <source>
        <dbReference type="ARBA" id="ARBA00022801"/>
    </source>
</evidence>
<evidence type="ECO:0000256" key="5">
    <source>
        <dbReference type="ARBA" id="ARBA00023295"/>
    </source>
</evidence>
<keyword evidence="3 6" id="KW-0732">Signal</keyword>
<evidence type="ECO:0000256" key="6">
    <source>
        <dbReference type="SAM" id="SignalP"/>
    </source>
</evidence>
<dbReference type="Pfam" id="PF01120">
    <property type="entry name" value="Alpha_L_fucos"/>
    <property type="match status" value="1"/>
</dbReference>
<keyword evidence="5" id="KW-0326">Glycosidase</keyword>
<feature type="chain" id="PRO_5026171845" description="alpha-L-fucosidase" evidence="6">
    <location>
        <begin position="23"/>
        <end position="542"/>
    </location>
</feature>
<proteinExistence type="inferred from homology"/>
<dbReference type="RefSeq" id="WP_166410599.1">
    <property type="nucleotide sequence ID" value="NZ_CP049869.1"/>
</dbReference>
<dbReference type="PANTHER" id="PTHR10030:SF37">
    <property type="entry name" value="ALPHA-L-FUCOSIDASE-RELATED"/>
    <property type="match status" value="1"/>
</dbReference>
<accession>A0A6G7YNA8</accession>
<dbReference type="GO" id="GO:0005764">
    <property type="term" value="C:lysosome"/>
    <property type="evidence" value="ECO:0007669"/>
    <property type="project" value="TreeGrafter"/>
</dbReference>
<feature type="domain" description="Glycoside hydrolase family 29 N-terminal" evidence="7">
    <location>
        <begin position="25"/>
        <end position="426"/>
    </location>
</feature>
<protein>
    <recommendedName>
        <fullName evidence="2">alpha-L-fucosidase</fullName>
        <ecNumber evidence="2">3.2.1.51</ecNumber>
    </recommendedName>
</protein>
<dbReference type="Proteomes" id="UP000503222">
    <property type="component" value="Chromosome"/>
</dbReference>
<dbReference type="Gene3D" id="2.60.40.1180">
    <property type="entry name" value="Golgi alpha-mannosidase II"/>
    <property type="match status" value="1"/>
</dbReference>
<keyword evidence="4" id="KW-0378">Hydrolase</keyword>
<dbReference type="SMART" id="SM00812">
    <property type="entry name" value="Alpha_L_fucos"/>
    <property type="match status" value="1"/>
</dbReference>
<dbReference type="EC" id="3.2.1.51" evidence="2"/>
<dbReference type="PROSITE" id="PS51318">
    <property type="entry name" value="TAT"/>
    <property type="match status" value="1"/>
</dbReference>
<evidence type="ECO:0000313" key="9">
    <source>
        <dbReference type="Proteomes" id="UP000503222"/>
    </source>
</evidence>
<dbReference type="GO" id="GO:0016139">
    <property type="term" value="P:glycoside catabolic process"/>
    <property type="evidence" value="ECO:0007669"/>
    <property type="project" value="TreeGrafter"/>
</dbReference>
<dbReference type="InterPro" id="IPR057739">
    <property type="entry name" value="Glyco_hydro_29_N"/>
</dbReference>
<dbReference type="InterPro" id="IPR000933">
    <property type="entry name" value="Glyco_hydro_29"/>
</dbReference>
<dbReference type="SUPFAM" id="SSF51445">
    <property type="entry name" value="(Trans)glycosidases"/>
    <property type="match status" value="1"/>
</dbReference>
<dbReference type="GO" id="GO:0004560">
    <property type="term" value="F:alpha-L-fucosidase activity"/>
    <property type="evidence" value="ECO:0007669"/>
    <property type="project" value="InterPro"/>
</dbReference>
<dbReference type="GO" id="GO:0006004">
    <property type="term" value="P:fucose metabolic process"/>
    <property type="evidence" value="ECO:0007669"/>
    <property type="project" value="TreeGrafter"/>
</dbReference>
<dbReference type="InterPro" id="IPR006311">
    <property type="entry name" value="TAT_signal"/>
</dbReference>
<evidence type="ECO:0000256" key="3">
    <source>
        <dbReference type="ARBA" id="ARBA00022729"/>
    </source>
</evidence>
<comment type="similarity">
    <text evidence="1">Belongs to the glycosyl hydrolase 29 family.</text>
</comment>
<dbReference type="AlphaFoldDB" id="A0A6G7YNA8"/>
<dbReference type="Gene3D" id="3.20.20.80">
    <property type="entry name" value="Glycosidases"/>
    <property type="match status" value="1"/>
</dbReference>
<keyword evidence="9" id="KW-1185">Reference proteome</keyword>
<evidence type="ECO:0000256" key="1">
    <source>
        <dbReference type="ARBA" id="ARBA00007951"/>
    </source>
</evidence>
<dbReference type="InterPro" id="IPR013780">
    <property type="entry name" value="Glyco_hydro_b"/>
</dbReference>
<dbReference type="InterPro" id="IPR017853">
    <property type="entry name" value="GH"/>
</dbReference>
<feature type="signal peptide" evidence="6">
    <location>
        <begin position="1"/>
        <end position="22"/>
    </location>
</feature>
<sequence>MRINRRQALIGGLAAGAGSAAAVGQNTELSWESLASTYQAPDWFRDAKFGIWAHWGPQCQPERGDWYGRLMYIQGRQSWQQGETAYEHHLGTYGHPSKTGFLDIIGQWKAENWDPAYLLKRYQRTGARYFMAMANHHDNLDLFDSAHHDWNSVRVGPKRDIIGTWEKLVRQTSLKFAVSNHSSHAWHWWQTAYGYDAEGPMRGRRYDAYWRRKHHGRGTFWEGLDPQDLYTGPTYVPPAGITSAEAMTKWHDARDGQWVEDVPPGRQAFADKWLLRQMDLVEKYRPDMVYFDDHQIPFGRVGLQAVQHFYRKSMEWRGDMGVVTAKRLTEIQTRGIVQDVERGFVAGIMPQPWQTDTCIGNWHYDRPLYERGGYKSAKDVVQRLADVVSKNGNLMLNIPVRGDGSIDEKEEAILDQIAAWNARNGEAIFGTRPWHTFGEGPTKPPLGHMAEGEAKPFTAEDVRFTVKGDVLYAIFLDWSQSMSALASLGKAALGGREIERVDLLGGPQLRFAQEADALRLQLPPTDKGGFVPAIRLRGRGLV</sequence>
<dbReference type="KEGG" id="spii:G7077_04105"/>
<evidence type="ECO:0000313" key="8">
    <source>
        <dbReference type="EMBL" id="QIK78206.1"/>
    </source>
</evidence>
<dbReference type="EMBL" id="CP049869">
    <property type="protein sequence ID" value="QIK78206.1"/>
    <property type="molecule type" value="Genomic_DNA"/>
</dbReference>
<gene>
    <name evidence="8" type="ORF">G7077_04105</name>
</gene>